<dbReference type="EMBL" id="DXDD01000024">
    <property type="protein sequence ID" value="HIY59450.1"/>
    <property type="molecule type" value="Genomic_DNA"/>
</dbReference>
<proteinExistence type="predicted"/>
<accession>A0A9D1YM53</accession>
<dbReference type="AlphaFoldDB" id="A0A9D1YM53"/>
<reference evidence="2" key="1">
    <citation type="journal article" date="2021" name="PeerJ">
        <title>Extensive microbial diversity within the chicken gut microbiome revealed by metagenomics and culture.</title>
        <authorList>
            <person name="Gilroy R."/>
            <person name="Ravi A."/>
            <person name="Getino M."/>
            <person name="Pursley I."/>
            <person name="Horton D.L."/>
            <person name="Alikhan N.F."/>
            <person name="Baker D."/>
            <person name="Gharbi K."/>
            <person name="Hall N."/>
            <person name="Watson M."/>
            <person name="Adriaenssens E.M."/>
            <person name="Foster-Nyarko E."/>
            <person name="Jarju S."/>
            <person name="Secka A."/>
            <person name="Antonio M."/>
            <person name="Oren A."/>
            <person name="Chaudhuri R.R."/>
            <person name="La Ragione R."/>
            <person name="Hildebrand F."/>
            <person name="Pallen M.J."/>
        </authorList>
    </citation>
    <scope>NUCLEOTIDE SEQUENCE</scope>
    <source>
        <strain evidence="2">ChiSxjej3B15-24422</strain>
    </source>
</reference>
<dbReference type="InterPro" id="IPR006439">
    <property type="entry name" value="HAD-SF_hydro_IA"/>
</dbReference>
<organism evidence="2 3">
    <name type="scientific">Candidatus Eisenbergiella pullistercoris</name>
    <dbReference type="NCBI Taxonomy" id="2838555"/>
    <lineage>
        <taxon>Bacteria</taxon>
        <taxon>Bacillati</taxon>
        <taxon>Bacillota</taxon>
        <taxon>Clostridia</taxon>
        <taxon>Lachnospirales</taxon>
        <taxon>Lachnospiraceae</taxon>
        <taxon>Eisenbergiella</taxon>
    </lineage>
</organism>
<dbReference type="Proteomes" id="UP000824007">
    <property type="component" value="Unassembled WGS sequence"/>
</dbReference>
<keyword evidence="2" id="KW-0378">Hydrolase</keyword>
<dbReference type="NCBIfam" id="TIGR01549">
    <property type="entry name" value="HAD-SF-IA-v1"/>
    <property type="match status" value="1"/>
</dbReference>
<evidence type="ECO:0000313" key="2">
    <source>
        <dbReference type="EMBL" id="HIY59450.1"/>
    </source>
</evidence>
<dbReference type="Gene3D" id="3.40.50.1000">
    <property type="entry name" value="HAD superfamily/HAD-like"/>
    <property type="match status" value="1"/>
</dbReference>
<comment type="caution">
    <text evidence="2">The sequence shown here is derived from an EMBL/GenBank/DDBJ whole genome shotgun (WGS) entry which is preliminary data.</text>
</comment>
<evidence type="ECO:0000256" key="1">
    <source>
        <dbReference type="SAM" id="MobiDB-lite"/>
    </source>
</evidence>
<dbReference type="Gene3D" id="1.10.150.400">
    <property type="match status" value="1"/>
</dbReference>
<feature type="region of interest" description="Disordered" evidence="1">
    <location>
        <begin position="438"/>
        <end position="462"/>
    </location>
</feature>
<gene>
    <name evidence="2" type="ORF">H9831_02030</name>
</gene>
<dbReference type="SUPFAM" id="SSF56784">
    <property type="entry name" value="HAD-like"/>
    <property type="match status" value="1"/>
</dbReference>
<sequence>MTLRMSIYGTLVNRVPEIREKYHMVRDAQTASWQRPVAWLYLAALNAGWLLGKRQPRHKSGGEIRTARLLSAAPPESVSSVREAPEGLARRLMEYDVISFDVFDTLLFRPFSRPEDLFYIVGQKLDYLDFRRIRMEAEAREREEHRRRSGSGEISLSDIYQRLGREAGIPAGEGMRTEEETELALCFANPYLLEVFRILRQKGKRLIALSDMYLPEKTIRSMLEKCGFSGMEGCFVSCEYGCSKSDGGLYERVKKELGAGSCIHIGDNRISDGENAGKAGWDSLLLPNVNTAGAPFRTGEMSAVAGSVYRGLANAHLHNGLKARSRDYECGFLYGGILALGYCQFIHEYTKTHGIERILFLARDGDILSRVYRLLYPEEAGKTRYVLWSRLAAVKLSARYYKYDYFRRFLFHKVNQGFTLEQIFQAMELPDMLDGLTRQESSGRQTGPGGTNDAAGQGTGLKKTDLLTDGNVRRIQEYLLDRWEEVLAHYDSQLETGKRYYEQALSGAKKAAVVDIGWAGSGAMALDVLFRRVWKLDCQITGILAGTNTRHNAEPDMSEAQLASGKLVSYVFSQAHNRDLWERHDPARGDNVAMEKLFSSPFPGFRGFSGPDWEERSLRPDTDSRARQAAQIQEGILDFCRLYLESGVGKYLPRISGRDAAAPACLWMEAERKNTEKEDIQCVLA</sequence>
<dbReference type="InterPro" id="IPR036412">
    <property type="entry name" value="HAD-like_sf"/>
</dbReference>
<reference evidence="2" key="2">
    <citation type="submission" date="2021-04" db="EMBL/GenBank/DDBJ databases">
        <authorList>
            <person name="Gilroy R."/>
        </authorList>
    </citation>
    <scope>NUCLEOTIDE SEQUENCE</scope>
    <source>
        <strain evidence="2">ChiSxjej3B15-24422</strain>
    </source>
</reference>
<evidence type="ECO:0000313" key="3">
    <source>
        <dbReference type="Proteomes" id="UP000824007"/>
    </source>
</evidence>
<dbReference type="InterPro" id="IPR023214">
    <property type="entry name" value="HAD_sf"/>
</dbReference>
<protein>
    <submittedName>
        <fullName evidence="2">HAD-IA family hydrolase</fullName>
    </submittedName>
</protein>
<dbReference type="GO" id="GO:0016787">
    <property type="term" value="F:hydrolase activity"/>
    <property type="evidence" value="ECO:0007669"/>
    <property type="project" value="UniProtKB-KW"/>
</dbReference>
<name>A0A9D1YM53_9FIRM</name>